<evidence type="ECO:0000256" key="1">
    <source>
        <dbReference type="SAM" id="SignalP"/>
    </source>
</evidence>
<feature type="non-terminal residue" evidence="2">
    <location>
        <position position="1"/>
    </location>
</feature>
<accession>A0ABD0NPK1</accession>
<name>A0ABD0NPK1_CIRMR</name>
<dbReference type="EMBL" id="JAMKFB020000021">
    <property type="protein sequence ID" value="KAL0163181.1"/>
    <property type="molecule type" value="Genomic_DNA"/>
</dbReference>
<proteinExistence type="predicted"/>
<evidence type="ECO:0000313" key="3">
    <source>
        <dbReference type="Proteomes" id="UP001529510"/>
    </source>
</evidence>
<organism evidence="2 3">
    <name type="scientific">Cirrhinus mrigala</name>
    <name type="common">Mrigala</name>
    <dbReference type="NCBI Taxonomy" id="683832"/>
    <lineage>
        <taxon>Eukaryota</taxon>
        <taxon>Metazoa</taxon>
        <taxon>Chordata</taxon>
        <taxon>Craniata</taxon>
        <taxon>Vertebrata</taxon>
        <taxon>Euteleostomi</taxon>
        <taxon>Actinopterygii</taxon>
        <taxon>Neopterygii</taxon>
        <taxon>Teleostei</taxon>
        <taxon>Ostariophysi</taxon>
        <taxon>Cypriniformes</taxon>
        <taxon>Cyprinidae</taxon>
        <taxon>Labeoninae</taxon>
        <taxon>Labeonini</taxon>
        <taxon>Cirrhinus</taxon>
    </lineage>
</organism>
<dbReference type="Proteomes" id="UP001529510">
    <property type="component" value="Unassembled WGS sequence"/>
</dbReference>
<protein>
    <submittedName>
        <fullName evidence="2">Uncharacterized protein</fullName>
    </submittedName>
</protein>
<evidence type="ECO:0000313" key="2">
    <source>
        <dbReference type="EMBL" id="KAL0163181.1"/>
    </source>
</evidence>
<keyword evidence="3" id="KW-1185">Reference proteome</keyword>
<keyword evidence="1" id="KW-0732">Signal</keyword>
<feature type="chain" id="PRO_5044813013" evidence="1">
    <location>
        <begin position="18"/>
        <end position="183"/>
    </location>
</feature>
<comment type="caution">
    <text evidence="2">The sequence shown here is derived from an EMBL/GenBank/DDBJ whole genome shotgun (WGS) entry which is preliminary data.</text>
</comment>
<reference evidence="2 3" key="1">
    <citation type="submission" date="2024-05" db="EMBL/GenBank/DDBJ databases">
        <title>Genome sequencing and assembly of Indian major carp, Cirrhinus mrigala (Hamilton, 1822).</title>
        <authorList>
            <person name="Mohindra V."/>
            <person name="Chowdhury L.M."/>
            <person name="Lal K."/>
            <person name="Jena J.K."/>
        </authorList>
    </citation>
    <scope>NUCLEOTIDE SEQUENCE [LARGE SCALE GENOMIC DNA]</scope>
    <source>
        <strain evidence="2">CM1030</strain>
        <tissue evidence="2">Blood</tissue>
    </source>
</reference>
<feature type="signal peptide" evidence="1">
    <location>
        <begin position="1"/>
        <end position="17"/>
    </location>
</feature>
<feature type="non-terminal residue" evidence="2">
    <location>
        <position position="183"/>
    </location>
</feature>
<gene>
    <name evidence="2" type="ORF">M9458_042577</name>
</gene>
<dbReference type="AlphaFoldDB" id="A0ABD0NPK1"/>
<sequence>LLCQVMYSLLLLPLAVVRPLLPHLLTLLEHLNELNCYLPNTAHLEDMELEGTLQEASETSEPITAPESEDWAWLLDLERSVALAIGRCLGGMLQGPPPSIQEKTAEFWLCNPLLRNGLEIDFEQLDWAMGWLTEAVFMGCGDVRLAELRLSEENTTLVELALGSPREPASALWRKMKEYAASR</sequence>